<protein>
    <submittedName>
        <fullName evidence="1">Uncharacterized protein</fullName>
    </submittedName>
</protein>
<proteinExistence type="predicted"/>
<name>A0A2P2R2D0_RHIMU</name>
<dbReference type="EMBL" id="GGEC01092853">
    <property type="protein sequence ID" value="MBX73337.1"/>
    <property type="molecule type" value="Transcribed_RNA"/>
</dbReference>
<accession>A0A2P2R2D0</accession>
<sequence>MKKQNSERPLKNIQIVRLVAISI</sequence>
<reference evidence="1" key="1">
    <citation type="submission" date="2018-02" db="EMBL/GenBank/DDBJ databases">
        <title>Rhizophora mucronata_Transcriptome.</title>
        <authorList>
            <person name="Meera S.P."/>
            <person name="Sreeshan A."/>
            <person name="Augustine A."/>
        </authorList>
    </citation>
    <scope>NUCLEOTIDE SEQUENCE</scope>
    <source>
        <tissue evidence="1">Leaf</tissue>
    </source>
</reference>
<organism evidence="1">
    <name type="scientific">Rhizophora mucronata</name>
    <name type="common">Asiatic mangrove</name>
    <dbReference type="NCBI Taxonomy" id="61149"/>
    <lineage>
        <taxon>Eukaryota</taxon>
        <taxon>Viridiplantae</taxon>
        <taxon>Streptophyta</taxon>
        <taxon>Embryophyta</taxon>
        <taxon>Tracheophyta</taxon>
        <taxon>Spermatophyta</taxon>
        <taxon>Magnoliopsida</taxon>
        <taxon>eudicotyledons</taxon>
        <taxon>Gunneridae</taxon>
        <taxon>Pentapetalae</taxon>
        <taxon>rosids</taxon>
        <taxon>fabids</taxon>
        <taxon>Malpighiales</taxon>
        <taxon>Rhizophoraceae</taxon>
        <taxon>Rhizophora</taxon>
    </lineage>
</organism>
<dbReference type="AlphaFoldDB" id="A0A2P2R2D0"/>
<evidence type="ECO:0000313" key="1">
    <source>
        <dbReference type="EMBL" id="MBX73337.1"/>
    </source>
</evidence>